<evidence type="ECO:0000313" key="3">
    <source>
        <dbReference type="Proteomes" id="UP001499978"/>
    </source>
</evidence>
<feature type="signal peptide" evidence="1">
    <location>
        <begin position="1"/>
        <end position="30"/>
    </location>
</feature>
<dbReference type="RefSeq" id="WP_344166853.1">
    <property type="nucleotide sequence ID" value="NZ_BAAARY010000001.1"/>
</dbReference>
<sequence length="200" mass="20527">MTTMPRRMATGAAIIVIAVGGLGLSGPAAAAPTDHTVSVLGATGSGCDGDVAAAVKGSSIDVRYGSLAARAPAGQRTTAECMASLKIKPRAGYGYRVSSGSQQWWSHQPDGAKSRAVYHLAHRGSLGTIDALDFDGAADGHGVLHWFEMDKNLHGCEQPAPPLDLAYSLTVSASSSPALLSLSPGDGAWSHLNVEFVRCA</sequence>
<name>A0ABN3MY49_9ACTN</name>
<protein>
    <recommendedName>
        <fullName evidence="4">Secreted protein</fullName>
    </recommendedName>
</protein>
<reference evidence="2 3" key="1">
    <citation type="journal article" date="2019" name="Int. J. Syst. Evol. Microbiol.">
        <title>The Global Catalogue of Microorganisms (GCM) 10K type strain sequencing project: providing services to taxonomists for standard genome sequencing and annotation.</title>
        <authorList>
            <consortium name="The Broad Institute Genomics Platform"/>
            <consortium name="The Broad Institute Genome Sequencing Center for Infectious Disease"/>
            <person name="Wu L."/>
            <person name="Ma J."/>
        </authorList>
    </citation>
    <scope>NUCLEOTIDE SEQUENCE [LARGE SCALE GENOMIC DNA]</scope>
    <source>
        <strain evidence="2 3">JCM 3367</strain>
    </source>
</reference>
<keyword evidence="3" id="KW-1185">Reference proteome</keyword>
<accession>A0ABN3MY49</accession>
<dbReference type="EMBL" id="BAAARY010000001">
    <property type="protein sequence ID" value="GAA2510997.1"/>
    <property type="molecule type" value="Genomic_DNA"/>
</dbReference>
<comment type="caution">
    <text evidence="2">The sequence shown here is derived from an EMBL/GenBank/DDBJ whole genome shotgun (WGS) entry which is preliminary data.</text>
</comment>
<evidence type="ECO:0000256" key="1">
    <source>
        <dbReference type="SAM" id="SignalP"/>
    </source>
</evidence>
<evidence type="ECO:0008006" key="4">
    <source>
        <dbReference type="Google" id="ProtNLM"/>
    </source>
</evidence>
<feature type="chain" id="PRO_5047238157" description="Secreted protein" evidence="1">
    <location>
        <begin position="31"/>
        <end position="200"/>
    </location>
</feature>
<evidence type="ECO:0000313" key="2">
    <source>
        <dbReference type="EMBL" id="GAA2510997.1"/>
    </source>
</evidence>
<gene>
    <name evidence="2" type="ORF">GCM10010201_02280</name>
</gene>
<keyword evidence="1" id="KW-0732">Signal</keyword>
<proteinExistence type="predicted"/>
<organism evidence="2 3">
    <name type="scientific">Pilimelia columellifera subsp. columellifera</name>
    <dbReference type="NCBI Taxonomy" id="706583"/>
    <lineage>
        <taxon>Bacteria</taxon>
        <taxon>Bacillati</taxon>
        <taxon>Actinomycetota</taxon>
        <taxon>Actinomycetes</taxon>
        <taxon>Micromonosporales</taxon>
        <taxon>Micromonosporaceae</taxon>
        <taxon>Pilimelia</taxon>
    </lineage>
</organism>
<dbReference type="Proteomes" id="UP001499978">
    <property type="component" value="Unassembled WGS sequence"/>
</dbReference>